<comment type="caution">
    <text evidence="3">The sequence shown here is derived from an EMBL/GenBank/DDBJ whole genome shotgun (WGS) entry which is preliminary data.</text>
</comment>
<dbReference type="EC" id="2.1.2.10" evidence="3"/>
<dbReference type="PANTHER" id="PTHR43757">
    <property type="entry name" value="AMINOMETHYLTRANSFERASE"/>
    <property type="match status" value="1"/>
</dbReference>
<keyword evidence="3" id="KW-0489">Methyltransferase</keyword>
<evidence type="ECO:0000313" key="4">
    <source>
        <dbReference type="Proteomes" id="UP000014216"/>
    </source>
</evidence>
<dbReference type="PATRIC" id="fig|1286635.3.peg.2826"/>
<dbReference type="Pfam" id="PF01571">
    <property type="entry name" value="GCV_T"/>
    <property type="match status" value="1"/>
</dbReference>
<dbReference type="SUPFAM" id="SSF103025">
    <property type="entry name" value="Folate-binding domain"/>
    <property type="match status" value="1"/>
</dbReference>
<dbReference type="AlphaFoldDB" id="S0G4S8"/>
<feature type="binding site" evidence="1">
    <location>
        <position position="211"/>
    </location>
    <ligand>
        <name>substrate</name>
    </ligand>
</feature>
<proteinExistence type="predicted"/>
<dbReference type="Gene3D" id="3.30.1360.120">
    <property type="entry name" value="Probable tRNA modification gtpase trme, domain 1"/>
    <property type="match status" value="1"/>
</dbReference>
<keyword evidence="3" id="KW-0808">Transferase</keyword>
<sequence length="412" mass="44968">MKTTPLHQWHLDAGANMADFGGYDMPLWYDTGVKNEHLAVLTSAGIFDTSHMACVTVEGPDAFSLLNFCFTRDLTPLAVGRCVYGAFLNEKGHCLDDAIVYKFSGTSFMVCVNAGMGGAISDHLNKHKKDRDVTITDLTDRIAKMDIQGIDSVRILSKLIQSPDTVFGKMPYFSFKGHFDPNHPEAGASKLKNGTPVLLSRSGYTGEFGFEIFIAPNAIVDLWKQVLAAGESFGITACGLGARDSLRAGAGLPLSHQDIGHFKFMNHPWDFALPYNSDKSGFTKDFLGAAALVPEKNDVYVFPFVGDSLRKVAAGENTGVFDENEQQIGHVLTCATDMGITWHEGKIVSINTSDLPDNIKIKGIACGFVMVSKHLEPGTKLMLKEGKRAISVTIVTDIRPDRTARKKITHFI</sequence>
<dbReference type="InterPro" id="IPR027266">
    <property type="entry name" value="TrmE/GcvT-like"/>
</dbReference>
<evidence type="ECO:0000259" key="2">
    <source>
        <dbReference type="Pfam" id="PF01571"/>
    </source>
</evidence>
<gene>
    <name evidence="3" type="primary">gcvT</name>
    <name evidence="3" type="ORF">Dpo_5c03490</name>
</gene>
<protein>
    <submittedName>
        <fullName evidence="3">Glycine cleavage system T protein, aminomethyltransferase GcvT</fullName>
        <ecNumber evidence="3">2.1.2.10</ecNumber>
    </submittedName>
</protein>
<organism evidence="3 4">
    <name type="scientific">Desulfotignum phosphitoxidans DSM 13687</name>
    <dbReference type="NCBI Taxonomy" id="1286635"/>
    <lineage>
        <taxon>Bacteria</taxon>
        <taxon>Pseudomonadati</taxon>
        <taxon>Thermodesulfobacteriota</taxon>
        <taxon>Desulfobacteria</taxon>
        <taxon>Desulfobacterales</taxon>
        <taxon>Desulfobacteraceae</taxon>
        <taxon>Desulfotignum</taxon>
    </lineage>
</organism>
<dbReference type="GO" id="GO:0008168">
    <property type="term" value="F:methyltransferase activity"/>
    <property type="evidence" value="ECO:0007669"/>
    <property type="project" value="UniProtKB-KW"/>
</dbReference>
<feature type="domain" description="GCVT N-terminal" evidence="2">
    <location>
        <begin position="6"/>
        <end position="260"/>
    </location>
</feature>
<dbReference type="EMBL" id="APJX01000005">
    <property type="protein sequence ID" value="EMS79422.1"/>
    <property type="molecule type" value="Genomic_DNA"/>
</dbReference>
<dbReference type="OrthoDB" id="9774591at2"/>
<dbReference type="RefSeq" id="WP_006966570.1">
    <property type="nucleotide sequence ID" value="NZ_APJX01000005.1"/>
</dbReference>
<dbReference type="GO" id="GO:0032259">
    <property type="term" value="P:methylation"/>
    <property type="evidence" value="ECO:0007669"/>
    <property type="project" value="UniProtKB-KW"/>
</dbReference>
<dbReference type="PANTHER" id="PTHR43757:SF2">
    <property type="entry name" value="AMINOMETHYLTRANSFERASE, MITOCHONDRIAL"/>
    <property type="match status" value="1"/>
</dbReference>
<evidence type="ECO:0000313" key="3">
    <source>
        <dbReference type="EMBL" id="EMS79422.1"/>
    </source>
</evidence>
<name>S0G4S8_9BACT</name>
<dbReference type="GO" id="GO:0004047">
    <property type="term" value="F:aminomethyltransferase activity"/>
    <property type="evidence" value="ECO:0007669"/>
    <property type="project" value="UniProtKB-EC"/>
</dbReference>
<dbReference type="InterPro" id="IPR028896">
    <property type="entry name" value="GcvT/YgfZ/DmdA"/>
</dbReference>
<dbReference type="PIRSF" id="PIRSF006487">
    <property type="entry name" value="GcvT"/>
    <property type="match status" value="1"/>
</dbReference>
<evidence type="ECO:0000256" key="1">
    <source>
        <dbReference type="PIRSR" id="PIRSR006487-1"/>
    </source>
</evidence>
<accession>S0G4S8</accession>
<keyword evidence="4" id="KW-1185">Reference proteome</keyword>
<dbReference type="InterPro" id="IPR006222">
    <property type="entry name" value="GCVT_N"/>
</dbReference>
<reference evidence="3 4" key="1">
    <citation type="journal article" date="2013" name="Genome Announc.">
        <title>Draft Genome Sequence of Desulfotignum phosphitoxidans DSM 13687 Strain FiPS-3.</title>
        <authorList>
            <person name="Poehlein A."/>
            <person name="Daniel R."/>
            <person name="Simeonova D.D."/>
        </authorList>
    </citation>
    <scope>NUCLEOTIDE SEQUENCE [LARGE SCALE GENOMIC DNA]</scope>
    <source>
        <strain evidence="3 4">DSM 13687</strain>
    </source>
</reference>
<dbReference type="Proteomes" id="UP000014216">
    <property type="component" value="Unassembled WGS sequence"/>
</dbReference>